<evidence type="ECO:0000256" key="2">
    <source>
        <dbReference type="SAM" id="MobiDB-lite"/>
    </source>
</evidence>
<reference evidence="4" key="1">
    <citation type="submission" date="2015-05" db="EMBL/GenBank/DDBJ databases">
        <authorList>
            <person name="Wang D.B."/>
            <person name="Wang M."/>
        </authorList>
    </citation>
    <scope>NUCLEOTIDE SEQUENCE [LARGE SCALE GENOMIC DNA]</scope>
    <source>
        <strain evidence="4">M72</strain>
    </source>
</reference>
<evidence type="ECO:0000313" key="9">
    <source>
        <dbReference type="Proteomes" id="UP000446657"/>
    </source>
</evidence>
<dbReference type="EMBL" id="CYXV01000004">
    <property type="protein sequence ID" value="CUM88021.1"/>
    <property type="molecule type" value="Genomic_DNA"/>
</dbReference>
<gene>
    <name evidence="5" type="ORF">ERS852420_01279</name>
    <name evidence="6" type="ORF">GMD30_12965</name>
    <name evidence="4" type="ORF">M72_12901</name>
</gene>
<evidence type="ECO:0000313" key="7">
    <source>
        <dbReference type="Proteomes" id="UP000049979"/>
    </source>
</evidence>
<dbReference type="RefSeq" id="WP_141652743.1">
    <property type="nucleotide sequence ID" value="NZ_CP173697.1"/>
</dbReference>
<evidence type="ECO:0000256" key="3">
    <source>
        <dbReference type="SAM" id="Phobius"/>
    </source>
</evidence>
<evidence type="ECO:0000313" key="8">
    <source>
        <dbReference type="Proteomes" id="UP000095495"/>
    </source>
</evidence>
<dbReference type="GeneID" id="99747112"/>
<dbReference type="EMBL" id="CVRR01000048">
    <property type="protein sequence ID" value="CRL41591.1"/>
    <property type="molecule type" value="Genomic_DNA"/>
</dbReference>
<proteinExistence type="predicted"/>
<dbReference type="EMBL" id="WNAL01000029">
    <property type="protein sequence ID" value="MTR82577.1"/>
    <property type="molecule type" value="Genomic_DNA"/>
</dbReference>
<feature type="coiled-coil region" evidence="1">
    <location>
        <begin position="158"/>
        <end position="185"/>
    </location>
</feature>
<dbReference type="AlphaFoldDB" id="A0A0M6WV71"/>
<keyword evidence="3" id="KW-0472">Membrane</keyword>
<sequence length="256" mass="29483">MSGLLLELRRQIAHNRRKAAYEERMRASAQEKPQEVFSQKTKETKPDTEIQPEVQERKVNVVSREDFLLSQIDEFRERAKQLQSLLDSRETEAQELQTLVDERQEKADALGQILEERQKKADGFTAEVEKQIDRLIGKVSAKMEEIEVSMKEDVADGKRLNEEKAKELKDSLAQIEEQLTTAKTEISEKVHTENVKCYRNISDLFRSMDERLDKLTVMESRMHPVRIFSLTGMILGIVNLVVLLLVLLVSVGVIAF</sequence>
<dbReference type="OrthoDB" id="2052535at2"/>
<keyword evidence="3" id="KW-0812">Transmembrane</keyword>
<dbReference type="Proteomes" id="UP000049979">
    <property type="component" value="Unassembled WGS sequence"/>
</dbReference>
<evidence type="ECO:0000313" key="4">
    <source>
        <dbReference type="EMBL" id="CRL41591.1"/>
    </source>
</evidence>
<keyword evidence="1" id="KW-0175">Coiled coil</keyword>
<evidence type="ECO:0000256" key="1">
    <source>
        <dbReference type="SAM" id="Coils"/>
    </source>
</evidence>
<accession>A0A0M6WV71</accession>
<evidence type="ECO:0000313" key="5">
    <source>
        <dbReference type="EMBL" id="CUM88021.1"/>
    </source>
</evidence>
<dbReference type="Proteomes" id="UP000095495">
    <property type="component" value="Unassembled WGS sequence"/>
</dbReference>
<feature type="coiled-coil region" evidence="1">
    <location>
        <begin position="72"/>
        <end position="106"/>
    </location>
</feature>
<feature type="transmembrane region" description="Helical" evidence="3">
    <location>
        <begin position="227"/>
        <end position="255"/>
    </location>
</feature>
<protein>
    <submittedName>
        <fullName evidence="4">Uncharacterized protein</fullName>
    </submittedName>
</protein>
<reference evidence="6 9" key="3">
    <citation type="journal article" date="2019" name="Nat. Med.">
        <title>A library of human gut bacterial isolates paired with longitudinal multiomics data enables mechanistic microbiome research.</title>
        <authorList>
            <person name="Poyet M."/>
            <person name="Groussin M."/>
            <person name="Gibbons S.M."/>
            <person name="Avila-Pacheco J."/>
            <person name="Jiang X."/>
            <person name="Kearney S.M."/>
            <person name="Perrotta A.R."/>
            <person name="Berdy B."/>
            <person name="Zhao S."/>
            <person name="Lieberman T.D."/>
            <person name="Swanson P.K."/>
            <person name="Smith M."/>
            <person name="Roesemann S."/>
            <person name="Alexander J.E."/>
            <person name="Rich S.A."/>
            <person name="Livny J."/>
            <person name="Vlamakis H."/>
            <person name="Clish C."/>
            <person name="Bullock K."/>
            <person name="Deik A."/>
            <person name="Scott J."/>
            <person name="Pierce K.A."/>
            <person name="Xavier R.J."/>
            <person name="Alm E.J."/>
        </authorList>
    </citation>
    <scope>NUCLEOTIDE SEQUENCE [LARGE SCALE GENOMIC DNA]</scope>
    <source>
        <strain evidence="6 9">BIOML-A1</strain>
    </source>
</reference>
<keyword evidence="7" id="KW-1185">Reference proteome</keyword>
<reference evidence="7" key="2">
    <citation type="submission" date="2015-05" db="EMBL/GenBank/DDBJ databases">
        <authorList>
            <consortium name="Pathogen Informatics"/>
        </authorList>
    </citation>
    <scope>NUCLEOTIDE SEQUENCE [LARGE SCALE GENOMIC DNA]</scope>
    <source>
        <strain evidence="5 8">2789STDY5608863</strain>
        <strain evidence="7">M72</strain>
    </source>
</reference>
<dbReference type="Proteomes" id="UP000446657">
    <property type="component" value="Unassembled WGS sequence"/>
</dbReference>
<organism evidence="4 7">
    <name type="scientific">Roseburia faecis</name>
    <dbReference type="NCBI Taxonomy" id="301302"/>
    <lineage>
        <taxon>Bacteria</taxon>
        <taxon>Bacillati</taxon>
        <taxon>Bacillota</taxon>
        <taxon>Clostridia</taxon>
        <taxon>Lachnospirales</taxon>
        <taxon>Lachnospiraceae</taxon>
        <taxon>Roseburia</taxon>
    </lineage>
</organism>
<feature type="compositionally biased region" description="Basic and acidic residues" evidence="2">
    <location>
        <begin position="40"/>
        <end position="51"/>
    </location>
</feature>
<keyword evidence="3" id="KW-1133">Transmembrane helix</keyword>
<name>A0A0M6WV71_9FIRM</name>
<feature type="region of interest" description="Disordered" evidence="2">
    <location>
        <begin position="19"/>
        <end position="51"/>
    </location>
</feature>
<evidence type="ECO:0000313" key="6">
    <source>
        <dbReference type="EMBL" id="MTR82577.1"/>
    </source>
</evidence>
<dbReference type="STRING" id="301302.ERS852420_01279"/>